<dbReference type="CDD" id="cd03696">
    <property type="entry name" value="SelB_II"/>
    <property type="match status" value="1"/>
</dbReference>
<dbReference type="NCBIfam" id="TIGR00475">
    <property type="entry name" value="selB"/>
    <property type="match status" value="1"/>
</dbReference>
<evidence type="ECO:0000256" key="6">
    <source>
        <dbReference type="ARBA" id="ARBA00023134"/>
    </source>
</evidence>
<evidence type="ECO:0000313" key="11">
    <source>
        <dbReference type="EMBL" id="WFG39719.1"/>
    </source>
</evidence>
<dbReference type="SUPFAM" id="SSF50465">
    <property type="entry name" value="EF-Tu/eEF-1alpha/eIF2-gamma C-terminal domain"/>
    <property type="match status" value="1"/>
</dbReference>
<keyword evidence="3" id="KW-0963">Cytoplasm</keyword>
<dbReference type="EMBL" id="WMBE01000001">
    <property type="protein sequence ID" value="MDG0865530.1"/>
    <property type="molecule type" value="Genomic_DNA"/>
</dbReference>
<dbReference type="Proteomes" id="UP001219901">
    <property type="component" value="Chromosome"/>
</dbReference>
<proteinExistence type="predicted"/>
<dbReference type="PANTHER" id="PTHR43721:SF22">
    <property type="entry name" value="ELONGATION FACTOR TU, MITOCHONDRIAL"/>
    <property type="match status" value="1"/>
</dbReference>
<dbReference type="InterPro" id="IPR057335">
    <property type="entry name" value="Beta-barrel_SelB"/>
</dbReference>
<reference evidence="12" key="3">
    <citation type="submission" date="2023-06" db="EMBL/GenBank/DDBJ databases">
        <title>Pangenomics reveal diversification of enzyme families and niche specialization in globally abundant SAR202 bacteria.</title>
        <authorList>
            <person name="Saw J.H.W."/>
        </authorList>
    </citation>
    <scope>NUCLEOTIDE SEQUENCE [LARGE SCALE GENOMIC DNA]</scope>
    <source>
        <strain evidence="12">JH1073</strain>
    </source>
</reference>
<dbReference type="SUPFAM" id="SSF50447">
    <property type="entry name" value="Translation proteins"/>
    <property type="match status" value="1"/>
</dbReference>
<keyword evidence="11" id="KW-0251">Elongation factor</keyword>
<dbReference type="GO" id="GO:0003723">
    <property type="term" value="F:RNA binding"/>
    <property type="evidence" value="ECO:0007669"/>
    <property type="project" value="InterPro"/>
</dbReference>
<comment type="subcellular location">
    <subcellularLocation>
        <location evidence="1">Cytoplasm</location>
    </subcellularLocation>
</comment>
<dbReference type="InterPro" id="IPR050055">
    <property type="entry name" value="EF-Tu_GTPase"/>
</dbReference>
<keyword evidence="4" id="KW-0547">Nucleotide-binding</keyword>
<reference evidence="11" key="2">
    <citation type="journal article" date="2023" name="Nat. Commun.">
        <title>Cultivation of marine bacteria of the SAR202 clade.</title>
        <authorList>
            <person name="Lim Y."/>
            <person name="Seo J.H."/>
            <person name="Giovannoni S.J."/>
            <person name="Kang I."/>
            <person name="Cho J.C."/>
        </authorList>
    </citation>
    <scope>NUCLEOTIDE SEQUENCE</scope>
    <source>
        <strain evidence="11">JH1073</strain>
    </source>
</reference>
<dbReference type="GO" id="GO:0003746">
    <property type="term" value="F:translation elongation factor activity"/>
    <property type="evidence" value="ECO:0007669"/>
    <property type="project" value="UniProtKB-KW"/>
</dbReference>
<dbReference type="InterPro" id="IPR031157">
    <property type="entry name" value="G_TR_CS"/>
</dbReference>
<evidence type="ECO:0000256" key="8">
    <source>
        <dbReference type="ARBA" id="ARBA00031615"/>
    </source>
</evidence>
<dbReference type="CDD" id="cd15491">
    <property type="entry name" value="selB_III"/>
    <property type="match status" value="1"/>
</dbReference>
<dbReference type="InterPro" id="IPR009000">
    <property type="entry name" value="Transl_B-barrel_sf"/>
</dbReference>
<evidence type="ECO:0000256" key="1">
    <source>
        <dbReference type="ARBA" id="ARBA00004496"/>
    </source>
</evidence>
<dbReference type="InterPro" id="IPR004535">
    <property type="entry name" value="Transl_elong_SelB"/>
</dbReference>
<name>A0AAJ5ZGM6_9CHLR</name>
<dbReference type="NCBIfam" id="TIGR00231">
    <property type="entry name" value="small_GTP"/>
    <property type="match status" value="1"/>
</dbReference>
<dbReference type="CDD" id="cd04171">
    <property type="entry name" value="SelB"/>
    <property type="match status" value="1"/>
</dbReference>
<dbReference type="SUPFAM" id="SSF46785">
    <property type="entry name" value="Winged helix' DNA-binding domain"/>
    <property type="match status" value="2"/>
</dbReference>
<reference evidence="12 13" key="1">
    <citation type="submission" date="2019-11" db="EMBL/GenBank/DDBJ databases">
        <authorList>
            <person name="Cho J.-C."/>
        </authorList>
    </citation>
    <scope>NUCLEOTIDE SEQUENCE [LARGE SCALE GENOMIC DNA]</scope>
    <source>
        <strain evidence="11 12">JH1073</strain>
        <strain evidence="10 13">JH702</strain>
    </source>
</reference>
<dbReference type="EMBL" id="CP046147">
    <property type="protein sequence ID" value="WFG39719.1"/>
    <property type="molecule type" value="Genomic_DNA"/>
</dbReference>
<dbReference type="Pfam" id="PF03144">
    <property type="entry name" value="GTP_EFTU_D2"/>
    <property type="match status" value="1"/>
</dbReference>
<dbReference type="Pfam" id="PF25461">
    <property type="entry name" value="Beta-barrel_SelB"/>
    <property type="match status" value="1"/>
</dbReference>
<dbReference type="PROSITE" id="PS51722">
    <property type="entry name" value="G_TR_2"/>
    <property type="match status" value="1"/>
</dbReference>
<evidence type="ECO:0000256" key="5">
    <source>
        <dbReference type="ARBA" id="ARBA00022917"/>
    </source>
</evidence>
<dbReference type="Proteomes" id="UP001321249">
    <property type="component" value="Unassembled WGS sequence"/>
</dbReference>
<feature type="domain" description="Tr-type G" evidence="9">
    <location>
        <begin position="1"/>
        <end position="171"/>
    </location>
</feature>
<dbReference type="GO" id="GO:0005525">
    <property type="term" value="F:GTP binding"/>
    <property type="evidence" value="ECO:0007669"/>
    <property type="project" value="UniProtKB-KW"/>
</dbReference>
<dbReference type="Gene3D" id="1.10.10.2770">
    <property type="match status" value="1"/>
</dbReference>
<keyword evidence="5" id="KW-0648">Protein biosynthesis</keyword>
<dbReference type="InterPro" id="IPR015191">
    <property type="entry name" value="SelB_WHD4"/>
</dbReference>
<dbReference type="PRINTS" id="PR00315">
    <property type="entry name" value="ELONGATNFCT"/>
</dbReference>
<dbReference type="SUPFAM" id="SSF52540">
    <property type="entry name" value="P-loop containing nucleoside triphosphate hydrolases"/>
    <property type="match status" value="1"/>
</dbReference>
<gene>
    <name evidence="11" type="primary">selB</name>
    <name evidence="10" type="ORF">GKO46_00380</name>
    <name evidence="11" type="ORF">GKO48_08840</name>
</gene>
<evidence type="ECO:0000256" key="4">
    <source>
        <dbReference type="ARBA" id="ARBA00022741"/>
    </source>
</evidence>
<dbReference type="InterPro" id="IPR015190">
    <property type="entry name" value="Elong_fac_SelB-wing-hlx_typ-2"/>
</dbReference>
<dbReference type="InterPro" id="IPR036390">
    <property type="entry name" value="WH_DNA-bd_sf"/>
</dbReference>
<evidence type="ECO:0000256" key="7">
    <source>
        <dbReference type="ARBA" id="ARBA00025526"/>
    </source>
</evidence>
<evidence type="ECO:0000256" key="3">
    <source>
        <dbReference type="ARBA" id="ARBA00022490"/>
    </source>
</evidence>
<dbReference type="InterPro" id="IPR004161">
    <property type="entry name" value="EFTu-like_2"/>
</dbReference>
<dbReference type="InterPro" id="IPR009001">
    <property type="entry name" value="Transl_elong_EF1A/Init_IF2_C"/>
</dbReference>
<dbReference type="FunFam" id="3.40.50.300:FF:001064">
    <property type="entry name" value="Selenocysteine-specific translation elongation factor"/>
    <property type="match status" value="1"/>
</dbReference>
<dbReference type="PANTHER" id="PTHR43721">
    <property type="entry name" value="ELONGATION FACTOR TU-RELATED"/>
    <property type="match status" value="1"/>
</dbReference>
<keyword evidence="6" id="KW-0342">GTP-binding</keyword>
<evidence type="ECO:0000256" key="2">
    <source>
        <dbReference type="ARBA" id="ARBA00015953"/>
    </source>
</evidence>
<dbReference type="Pfam" id="PF09106">
    <property type="entry name" value="WHD_2nd_SelB"/>
    <property type="match status" value="1"/>
</dbReference>
<dbReference type="GO" id="GO:0003924">
    <property type="term" value="F:GTPase activity"/>
    <property type="evidence" value="ECO:0007669"/>
    <property type="project" value="InterPro"/>
</dbReference>
<evidence type="ECO:0000259" key="9">
    <source>
        <dbReference type="PROSITE" id="PS51722"/>
    </source>
</evidence>
<dbReference type="InterPro" id="IPR000795">
    <property type="entry name" value="T_Tr_GTP-bd_dom"/>
</dbReference>
<dbReference type="InterPro" id="IPR027417">
    <property type="entry name" value="P-loop_NTPase"/>
</dbReference>
<dbReference type="InterPro" id="IPR005225">
    <property type="entry name" value="Small_GTP-bd"/>
</dbReference>
<sequence>MFVVGTAGHVDHGKSTLIQALTGIDPDRLREEKNRGMTIELGFAWLELPSGAEISIVDVPGHERFIKNMLMGAGGVDVALLIVAADEGVMPQTREHMAILDLLGIETGIVVMTKKDLVDQDWLDLVTLDVQEALEGTSLENAEVVAVSAENGDGLDELRSTLDKLISELPSHQSTGNPRLPVDRSFTITGFGAVVTGTLADGSLKTGQEVEILPSGLRARIRSLQVHEESLDQVGPGTRLAVNLSGIDHSDIQRGDLVTSVGWLESATAFDATFRVIPDAPRPVRHNHKVTLFAGTREVPATIRVLEGDQIIPGFSGWVQVRTQEKIPVVRGDSFVVRDTENTLGGGHVLEPNAPRRKRNDAATISVLETIASGSSEDVVFNALTGIEPATAAQLSGATGTNSSEIKDALSTLETQGRVRFLGEDSSFVMSVGGWQNLVNTASSTLSSFHKTYPLRQGMPLQDFRGQLKLKSAAFNAVTDSLKSEDVIATNEATVGIPNHQPALSVDQEAEASAFLKLIAADRFSPSTEQPINIEILQFLSERGDVVRISGDIVYPADAYDEMESKIIESGRDGQEISITSVRAIFGTSRKYTLAVLEHMDSKGLTRRSGDARFLR</sequence>
<accession>A0AAJ5ZGM6</accession>
<evidence type="ECO:0000313" key="10">
    <source>
        <dbReference type="EMBL" id="MDG0865530.1"/>
    </source>
</evidence>
<dbReference type="RefSeq" id="WP_342823709.1">
    <property type="nucleotide sequence ID" value="NZ_CP046146.1"/>
</dbReference>
<dbReference type="AlphaFoldDB" id="A0AAJ5ZGM6"/>
<dbReference type="GO" id="GO:0005829">
    <property type="term" value="C:cytosol"/>
    <property type="evidence" value="ECO:0007669"/>
    <property type="project" value="TreeGrafter"/>
</dbReference>
<evidence type="ECO:0000313" key="13">
    <source>
        <dbReference type="Proteomes" id="UP001321249"/>
    </source>
</evidence>
<dbReference type="InterPro" id="IPR036388">
    <property type="entry name" value="WH-like_DNA-bd_sf"/>
</dbReference>
<organism evidence="11 12">
    <name type="scientific">Candidatus Lucifugimonas marina</name>
    <dbReference type="NCBI Taxonomy" id="3038979"/>
    <lineage>
        <taxon>Bacteria</taxon>
        <taxon>Bacillati</taxon>
        <taxon>Chloroflexota</taxon>
        <taxon>Dehalococcoidia</taxon>
        <taxon>SAR202 cluster</taxon>
        <taxon>Candidatus Lucifugimonadales</taxon>
        <taxon>Candidatus Lucifugimonadaceae</taxon>
        <taxon>Candidatus Lucifugimonas</taxon>
    </lineage>
</organism>
<keyword evidence="12" id="KW-1185">Reference proteome</keyword>
<dbReference type="Gene3D" id="1.10.10.10">
    <property type="entry name" value="Winged helix-like DNA-binding domain superfamily/Winged helix DNA-binding domain"/>
    <property type="match status" value="1"/>
</dbReference>
<dbReference type="PROSITE" id="PS00301">
    <property type="entry name" value="G_TR_1"/>
    <property type="match status" value="1"/>
</dbReference>
<evidence type="ECO:0000313" key="12">
    <source>
        <dbReference type="Proteomes" id="UP001219901"/>
    </source>
</evidence>
<dbReference type="GO" id="GO:0001514">
    <property type="term" value="P:selenocysteine incorporation"/>
    <property type="evidence" value="ECO:0007669"/>
    <property type="project" value="InterPro"/>
</dbReference>
<dbReference type="Pfam" id="PF09107">
    <property type="entry name" value="WHD_3rd_SelB"/>
    <property type="match status" value="1"/>
</dbReference>
<comment type="function">
    <text evidence="7">Translation factor necessary for the incorporation of selenocysteine into proteins. It probably replaces EF-Tu for the insertion of selenocysteine directed by the UGA codon. SelB binds GTP and GDP.</text>
</comment>
<dbReference type="Gene3D" id="2.40.30.10">
    <property type="entry name" value="Translation factors"/>
    <property type="match status" value="1"/>
</dbReference>
<protein>
    <recommendedName>
        <fullName evidence="2">Selenocysteine-specific elongation factor</fullName>
    </recommendedName>
    <alternativeName>
        <fullName evidence="8">SelB translation factor</fullName>
    </alternativeName>
</protein>
<dbReference type="Pfam" id="PF00009">
    <property type="entry name" value="GTP_EFTU"/>
    <property type="match status" value="1"/>
</dbReference>
<dbReference type="Gene3D" id="3.40.50.300">
    <property type="entry name" value="P-loop containing nucleotide triphosphate hydrolases"/>
    <property type="match status" value="1"/>
</dbReference>